<sequence>MAFLPCGSGTRSQVLFLCRASISSCIAVIHVDTFVLLIASWKVDGSPSSVRRQYAMLLSVTYSECQAGGLLSRVDRRTSGVSDSICSCSSCSCAASEEV</sequence>
<comment type="caution">
    <text evidence="1">The sequence shown here is derived from an EMBL/GenBank/DDBJ whole genome shotgun (WGS) entry which is preliminary data.</text>
</comment>
<dbReference type="EMBL" id="CM009296">
    <property type="protein sequence ID" value="KAI9391462.1"/>
    <property type="molecule type" value="Genomic_DNA"/>
</dbReference>
<reference evidence="1 2" key="1">
    <citation type="journal article" date="2006" name="Science">
        <title>The genome of black cottonwood, Populus trichocarpa (Torr. &amp; Gray).</title>
        <authorList>
            <person name="Tuskan G.A."/>
            <person name="Difazio S."/>
            <person name="Jansson S."/>
            <person name="Bohlmann J."/>
            <person name="Grigoriev I."/>
            <person name="Hellsten U."/>
            <person name="Putnam N."/>
            <person name="Ralph S."/>
            <person name="Rombauts S."/>
            <person name="Salamov A."/>
            <person name="Schein J."/>
            <person name="Sterck L."/>
            <person name="Aerts A."/>
            <person name="Bhalerao R.R."/>
            <person name="Bhalerao R.P."/>
            <person name="Blaudez D."/>
            <person name="Boerjan W."/>
            <person name="Brun A."/>
            <person name="Brunner A."/>
            <person name="Busov V."/>
            <person name="Campbell M."/>
            <person name="Carlson J."/>
            <person name="Chalot M."/>
            <person name="Chapman J."/>
            <person name="Chen G.L."/>
            <person name="Cooper D."/>
            <person name="Coutinho P.M."/>
            <person name="Couturier J."/>
            <person name="Covert S."/>
            <person name="Cronk Q."/>
            <person name="Cunningham R."/>
            <person name="Davis J."/>
            <person name="Degroeve S."/>
            <person name="Dejardin A."/>
            <person name="Depamphilis C."/>
            <person name="Detter J."/>
            <person name="Dirks B."/>
            <person name="Dubchak I."/>
            <person name="Duplessis S."/>
            <person name="Ehlting J."/>
            <person name="Ellis B."/>
            <person name="Gendler K."/>
            <person name="Goodstein D."/>
            <person name="Gribskov M."/>
            <person name="Grimwood J."/>
            <person name="Groover A."/>
            <person name="Gunter L."/>
            <person name="Hamberger B."/>
            <person name="Heinze B."/>
            <person name="Helariutta Y."/>
            <person name="Henrissat B."/>
            <person name="Holligan D."/>
            <person name="Holt R."/>
            <person name="Huang W."/>
            <person name="Islam-Faridi N."/>
            <person name="Jones S."/>
            <person name="Jones-Rhoades M."/>
            <person name="Jorgensen R."/>
            <person name="Joshi C."/>
            <person name="Kangasjarvi J."/>
            <person name="Karlsson J."/>
            <person name="Kelleher C."/>
            <person name="Kirkpatrick R."/>
            <person name="Kirst M."/>
            <person name="Kohler A."/>
            <person name="Kalluri U."/>
            <person name="Larimer F."/>
            <person name="Leebens-Mack J."/>
            <person name="Leple J.C."/>
            <person name="Locascio P."/>
            <person name="Lou Y."/>
            <person name="Lucas S."/>
            <person name="Martin F."/>
            <person name="Montanini B."/>
            <person name="Napoli C."/>
            <person name="Nelson D.R."/>
            <person name="Nelson C."/>
            <person name="Nieminen K."/>
            <person name="Nilsson O."/>
            <person name="Pereda V."/>
            <person name="Peter G."/>
            <person name="Philippe R."/>
            <person name="Pilate G."/>
            <person name="Poliakov A."/>
            <person name="Razumovskaya J."/>
            <person name="Richardson P."/>
            <person name="Rinaldi C."/>
            <person name="Ritland K."/>
            <person name="Rouze P."/>
            <person name="Ryaboy D."/>
            <person name="Schmutz J."/>
            <person name="Schrader J."/>
            <person name="Segerman B."/>
            <person name="Shin H."/>
            <person name="Siddiqui A."/>
            <person name="Sterky F."/>
            <person name="Terry A."/>
            <person name="Tsai C.J."/>
            <person name="Uberbacher E."/>
            <person name="Unneberg P."/>
            <person name="Vahala J."/>
            <person name="Wall K."/>
            <person name="Wessler S."/>
            <person name="Yang G."/>
            <person name="Yin T."/>
            <person name="Douglas C."/>
            <person name="Marra M."/>
            <person name="Sandberg G."/>
            <person name="Van de Peer Y."/>
            <person name="Rokhsar D."/>
        </authorList>
    </citation>
    <scope>NUCLEOTIDE SEQUENCE [LARGE SCALE GENOMIC DNA]</scope>
    <source>
        <strain evidence="2">cv. Nisqually</strain>
    </source>
</reference>
<protein>
    <submittedName>
        <fullName evidence="1">Uncharacterized protein</fullName>
    </submittedName>
</protein>
<keyword evidence="2" id="KW-1185">Reference proteome</keyword>
<gene>
    <name evidence="1" type="ORF">POPTR_007G090150v4</name>
</gene>
<name>A0ACC0SQD2_POPTR</name>
<organism evidence="1 2">
    <name type="scientific">Populus trichocarpa</name>
    <name type="common">Western balsam poplar</name>
    <name type="synonym">Populus balsamifera subsp. trichocarpa</name>
    <dbReference type="NCBI Taxonomy" id="3694"/>
    <lineage>
        <taxon>Eukaryota</taxon>
        <taxon>Viridiplantae</taxon>
        <taxon>Streptophyta</taxon>
        <taxon>Embryophyta</taxon>
        <taxon>Tracheophyta</taxon>
        <taxon>Spermatophyta</taxon>
        <taxon>Magnoliopsida</taxon>
        <taxon>eudicotyledons</taxon>
        <taxon>Gunneridae</taxon>
        <taxon>Pentapetalae</taxon>
        <taxon>rosids</taxon>
        <taxon>fabids</taxon>
        <taxon>Malpighiales</taxon>
        <taxon>Salicaceae</taxon>
        <taxon>Saliceae</taxon>
        <taxon>Populus</taxon>
    </lineage>
</organism>
<proteinExistence type="predicted"/>
<accession>A0ACC0SQD2</accession>
<evidence type="ECO:0000313" key="1">
    <source>
        <dbReference type="EMBL" id="KAI9391462.1"/>
    </source>
</evidence>
<evidence type="ECO:0000313" key="2">
    <source>
        <dbReference type="Proteomes" id="UP000006729"/>
    </source>
</evidence>
<dbReference type="Proteomes" id="UP000006729">
    <property type="component" value="Chromosome 7"/>
</dbReference>